<dbReference type="PANTHER" id="PTHR15020">
    <property type="entry name" value="FLAVIN REDUCTASE-RELATED"/>
    <property type="match status" value="1"/>
</dbReference>
<reference evidence="1 2" key="1">
    <citation type="submission" date="2019-02" db="EMBL/GenBank/DDBJ databases">
        <title>Genome sequencing of the rare red list fungi Dentipellis fragilis.</title>
        <authorList>
            <person name="Buettner E."/>
            <person name="Kellner H."/>
        </authorList>
    </citation>
    <scope>NUCLEOTIDE SEQUENCE [LARGE SCALE GENOMIC DNA]</scope>
    <source>
        <strain evidence="1 2">DSM 105465</strain>
    </source>
</reference>
<dbReference type="Gene3D" id="3.40.50.720">
    <property type="entry name" value="NAD(P)-binding Rossmann-like Domain"/>
    <property type="match status" value="1"/>
</dbReference>
<dbReference type="STRING" id="205917.A0A4Y9Y943"/>
<gene>
    <name evidence="1" type="ORF">EVG20_g8112</name>
</gene>
<proteinExistence type="predicted"/>
<dbReference type="InterPro" id="IPR036291">
    <property type="entry name" value="NAD(P)-bd_dom_sf"/>
</dbReference>
<dbReference type="SUPFAM" id="SSF51735">
    <property type="entry name" value="NAD(P)-binding Rossmann-fold domains"/>
    <property type="match status" value="1"/>
</dbReference>
<evidence type="ECO:0000313" key="2">
    <source>
        <dbReference type="Proteomes" id="UP000298327"/>
    </source>
</evidence>
<dbReference type="Proteomes" id="UP000298327">
    <property type="component" value="Unassembled WGS sequence"/>
</dbReference>
<accession>A0A4Y9Y943</accession>
<dbReference type="EMBL" id="SEOQ01000675">
    <property type="protein sequence ID" value="TFY58540.1"/>
    <property type="molecule type" value="Genomic_DNA"/>
</dbReference>
<sequence length="329" mass="35459">MRHATRQPGALRSPTARASAGWINTNHCVHPRHRHQLANISSHPLQMSDSSSPVTNVYALGASRNIGYYASLRLLKKGATVTFLLRNLSVFDEDAEIQSYIKAGKARLVKGDALNREDVAAGWTSAGQVGPIDLLLFTVGGTPNFSLRHGLVLATPDLCTRSILNALSTLPRTQPTPRIVVVTSTGLSDTASADLPYAIRALYTLLHAMHADKLGAERVLLRVQGSPLPADKKDAGLELLPAGWESIEGLPAEGALPELVIVRPALLTDGACCAESGNKKDEYRIRAEGDKAVPKGYTISRRDVAHFIVERLLGSEWDTYKGKGVSLAY</sequence>
<protein>
    <submittedName>
        <fullName evidence="1">Uncharacterized protein</fullName>
    </submittedName>
</protein>
<keyword evidence="2" id="KW-1185">Reference proteome</keyword>
<dbReference type="AlphaFoldDB" id="A0A4Y9Y943"/>
<evidence type="ECO:0000313" key="1">
    <source>
        <dbReference type="EMBL" id="TFY58540.1"/>
    </source>
</evidence>
<name>A0A4Y9Y943_9AGAM</name>
<organism evidence="1 2">
    <name type="scientific">Dentipellis fragilis</name>
    <dbReference type="NCBI Taxonomy" id="205917"/>
    <lineage>
        <taxon>Eukaryota</taxon>
        <taxon>Fungi</taxon>
        <taxon>Dikarya</taxon>
        <taxon>Basidiomycota</taxon>
        <taxon>Agaricomycotina</taxon>
        <taxon>Agaricomycetes</taxon>
        <taxon>Russulales</taxon>
        <taxon>Hericiaceae</taxon>
        <taxon>Dentipellis</taxon>
    </lineage>
</organism>
<dbReference type="PANTHER" id="PTHR15020:SF50">
    <property type="entry name" value="UPF0659 PROTEIN YMR090W"/>
    <property type="match status" value="1"/>
</dbReference>
<dbReference type="OrthoDB" id="63935at2759"/>
<comment type="caution">
    <text evidence="1">The sequence shown here is derived from an EMBL/GenBank/DDBJ whole genome shotgun (WGS) entry which is preliminary data.</text>
</comment>